<dbReference type="Proteomes" id="UP001162030">
    <property type="component" value="Chromosome"/>
</dbReference>
<gene>
    <name evidence="1" type="ORF">MSZNOR_0406</name>
</gene>
<proteinExistence type="predicted"/>
<evidence type="ECO:0000313" key="1">
    <source>
        <dbReference type="EMBL" id="CAI8737797.1"/>
    </source>
</evidence>
<protein>
    <submittedName>
        <fullName evidence="1">Uncharacterized protein</fullName>
    </submittedName>
</protein>
<keyword evidence="2" id="KW-1185">Reference proteome</keyword>
<name>A0ABN8X0L6_9GAMM</name>
<dbReference type="EMBL" id="OX458333">
    <property type="protein sequence ID" value="CAI8737797.1"/>
    <property type="molecule type" value="Genomic_DNA"/>
</dbReference>
<sequence>MLRNTRLGTARGRTELDCEFEQFFELGLASLMKLEYAAISLSRRKTGLRHEDTEFPFQSMPHGTC</sequence>
<evidence type="ECO:0000313" key="2">
    <source>
        <dbReference type="Proteomes" id="UP001162030"/>
    </source>
</evidence>
<accession>A0ABN8X0L6</accession>
<reference evidence="1 2" key="1">
    <citation type="submission" date="2023-03" db="EMBL/GenBank/DDBJ databases">
        <authorList>
            <person name="Pearce D."/>
        </authorList>
    </citation>
    <scope>NUCLEOTIDE SEQUENCE [LARGE SCALE GENOMIC DNA]</scope>
    <source>
        <strain evidence="1">Msz</strain>
    </source>
</reference>
<organism evidence="1 2">
    <name type="scientific">Methylocaldum szegediense</name>
    <dbReference type="NCBI Taxonomy" id="73780"/>
    <lineage>
        <taxon>Bacteria</taxon>
        <taxon>Pseudomonadati</taxon>
        <taxon>Pseudomonadota</taxon>
        <taxon>Gammaproteobacteria</taxon>
        <taxon>Methylococcales</taxon>
        <taxon>Methylococcaceae</taxon>
        <taxon>Methylocaldum</taxon>
    </lineage>
</organism>